<dbReference type="Proteomes" id="UP001062165">
    <property type="component" value="Chromosome"/>
</dbReference>
<dbReference type="InterPro" id="IPR042184">
    <property type="entry name" value="YqeY/Aim41_N"/>
</dbReference>
<protein>
    <submittedName>
        <fullName evidence="1">GatB/YqeY domain-containing protein</fullName>
    </submittedName>
</protein>
<proteinExistence type="predicted"/>
<dbReference type="PANTHER" id="PTHR28055">
    <property type="entry name" value="ALTERED INHERITANCE OF MITOCHONDRIA PROTEIN 41, MITOCHONDRIAL"/>
    <property type="match status" value="1"/>
</dbReference>
<dbReference type="RefSeq" id="WP_263051922.1">
    <property type="nucleotide sequence ID" value="NZ_CP106735.1"/>
</dbReference>
<gene>
    <name evidence="1" type="ORF">N7E81_03640</name>
</gene>
<dbReference type="SUPFAM" id="SSF89095">
    <property type="entry name" value="GatB/YqeY motif"/>
    <property type="match status" value="1"/>
</dbReference>
<reference evidence="1" key="1">
    <citation type="submission" date="2022-10" db="EMBL/GenBank/DDBJ databases">
        <title>Comparative genomics and taxonomic characterization of three novel marine species of genus Reichenbachiella exhibiting antioxidant and polysaccharide degradation activities.</title>
        <authorList>
            <person name="Muhammad N."/>
            <person name="Lee Y.-J."/>
            <person name="Ko J."/>
            <person name="Kim S.-G."/>
        </authorList>
    </citation>
    <scope>NUCLEOTIDE SEQUENCE</scope>
    <source>
        <strain evidence="1">Wsw4-B4</strain>
    </source>
</reference>
<name>A0ABY6D1Z9_9BACT</name>
<dbReference type="InterPro" id="IPR003789">
    <property type="entry name" value="Asn/Gln_tRNA_amidoTrase-B-like"/>
</dbReference>
<evidence type="ECO:0000313" key="1">
    <source>
        <dbReference type="EMBL" id="UXX80192.1"/>
    </source>
</evidence>
<dbReference type="PANTHER" id="PTHR28055:SF1">
    <property type="entry name" value="ALTERED INHERITANCE OF MITOCHONDRIA PROTEIN 41, MITOCHONDRIAL"/>
    <property type="match status" value="1"/>
</dbReference>
<keyword evidence="2" id="KW-1185">Reference proteome</keyword>
<dbReference type="Pfam" id="PF09424">
    <property type="entry name" value="YqeY"/>
    <property type="match status" value="1"/>
</dbReference>
<sequence length="149" mass="16303">MSLKDQINADIKAAMLAKEKEKLTALRAIKSMILLAETEKGVSEEISEDTELKLLMKAAKQRKDSVDLFREQGRDDLADKEQGELDIISEYLPKQLSEDELKVALQKVIEQAGANGPQDMGKVMGLATKTLAGKADGKSISAMVKNLLT</sequence>
<dbReference type="EMBL" id="CP106735">
    <property type="protein sequence ID" value="UXX80192.1"/>
    <property type="molecule type" value="Genomic_DNA"/>
</dbReference>
<organism evidence="1 2">
    <name type="scientific">Reichenbachiella carrageenanivorans</name>
    <dbReference type="NCBI Taxonomy" id="2979869"/>
    <lineage>
        <taxon>Bacteria</taxon>
        <taxon>Pseudomonadati</taxon>
        <taxon>Bacteroidota</taxon>
        <taxon>Cytophagia</taxon>
        <taxon>Cytophagales</taxon>
        <taxon>Reichenbachiellaceae</taxon>
        <taxon>Reichenbachiella</taxon>
    </lineage>
</organism>
<dbReference type="InterPro" id="IPR023168">
    <property type="entry name" value="GatB_Yqey_C_2"/>
</dbReference>
<evidence type="ECO:0000313" key="2">
    <source>
        <dbReference type="Proteomes" id="UP001062165"/>
    </source>
</evidence>
<dbReference type="InterPro" id="IPR019004">
    <property type="entry name" value="YqeY/Aim41"/>
</dbReference>
<accession>A0ABY6D1Z9</accession>
<dbReference type="Gene3D" id="1.10.10.410">
    <property type="match status" value="1"/>
</dbReference>
<dbReference type="Gene3D" id="1.10.1510.10">
    <property type="entry name" value="Uncharacterised protein YqeY/AIM41 PF09424, N-terminal domain"/>
    <property type="match status" value="1"/>
</dbReference>